<dbReference type="InterPro" id="IPR001036">
    <property type="entry name" value="Acrflvin-R"/>
</dbReference>
<feature type="transmembrane region" description="Helical" evidence="9">
    <location>
        <begin position="364"/>
        <end position="384"/>
    </location>
</feature>
<comment type="similarity">
    <text evidence="2 9">Belongs to the resistance-nodulation-cell division (RND) (TC 2.A.6) family.</text>
</comment>
<keyword evidence="4" id="KW-1003">Cell membrane</keyword>
<evidence type="ECO:0000256" key="4">
    <source>
        <dbReference type="ARBA" id="ARBA00022475"/>
    </source>
</evidence>
<dbReference type="Gene3D" id="1.20.1640.10">
    <property type="entry name" value="Multidrug efflux transporter AcrB transmembrane domain"/>
    <property type="match status" value="2"/>
</dbReference>
<proteinExistence type="inferred from homology"/>
<dbReference type="RefSeq" id="WP_064084080.1">
    <property type="nucleotide sequence ID" value="NZ_LXSF01000001.1"/>
</dbReference>
<dbReference type="FunFam" id="3.30.70.1430:FF:000001">
    <property type="entry name" value="Efflux pump membrane transporter"/>
    <property type="match status" value="1"/>
</dbReference>
<comment type="caution">
    <text evidence="9">Lacks conserved residue(s) required for the propagation of feature annotation.</text>
</comment>
<dbReference type="GO" id="GO:0042910">
    <property type="term" value="F:xenobiotic transmembrane transporter activity"/>
    <property type="evidence" value="ECO:0007669"/>
    <property type="project" value="TreeGrafter"/>
</dbReference>
<comment type="caution">
    <text evidence="10">The sequence shown here is derived from an EMBL/GenBank/DDBJ whole genome shotgun (WGS) entry which is preliminary data.</text>
</comment>
<dbReference type="Gene3D" id="3.30.70.1440">
    <property type="entry name" value="Multidrug efflux transporter AcrB pore domain"/>
    <property type="match status" value="1"/>
</dbReference>
<dbReference type="NCBIfam" id="TIGR00915">
    <property type="entry name" value="2A0602"/>
    <property type="match status" value="1"/>
</dbReference>
<dbReference type="FunFam" id="1.20.1640.10:FF:000001">
    <property type="entry name" value="Efflux pump membrane transporter"/>
    <property type="match status" value="1"/>
</dbReference>
<feature type="transmembrane region" description="Helical" evidence="9">
    <location>
        <begin position="932"/>
        <end position="954"/>
    </location>
</feature>
<evidence type="ECO:0000256" key="3">
    <source>
        <dbReference type="ARBA" id="ARBA00022448"/>
    </source>
</evidence>
<evidence type="ECO:0000256" key="7">
    <source>
        <dbReference type="ARBA" id="ARBA00022989"/>
    </source>
</evidence>
<dbReference type="GO" id="GO:0005886">
    <property type="term" value="C:plasma membrane"/>
    <property type="evidence" value="ECO:0007669"/>
    <property type="project" value="UniProtKB-SubCell"/>
</dbReference>
<dbReference type="GO" id="GO:0009636">
    <property type="term" value="P:response to toxic substance"/>
    <property type="evidence" value="ECO:0007669"/>
    <property type="project" value="UniProtKB-ARBA"/>
</dbReference>
<keyword evidence="7 9" id="KW-1133">Transmembrane helix</keyword>
<dbReference type="Pfam" id="PF00873">
    <property type="entry name" value="ACR_tran"/>
    <property type="match status" value="1"/>
</dbReference>
<dbReference type="Gene3D" id="3.30.2090.10">
    <property type="entry name" value="Multidrug efflux transporter AcrB TolC docking domain, DN and DC subdomains"/>
    <property type="match status" value="2"/>
</dbReference>
<evidence type="ECO:0000256" key="2">
    <source>
        <dbReference type="ARBA" id="ARBA00010942"/>
    </source>
</evidence>
<keyword evidence="3 9" id="KW-0813">Transport</keyword>
<feature type="transmembrane region" description="Helical" evidence="9">
    <location>
        <begin position="390"/>
        <end position="411"/>
    </location>
</feature>
<evidence type="ECO:0000256" key="1">
    <source>
        <dbReference type="ARBA" id="ARBA00004429"/>
    </source>
</evidence>
<dbReference type="SUPFAM" id="SSF82693">
    <property type="entry name" value="Multidrug efflux transporter AcrB pore domain, PN1, PN2, PC1 and PC2 subdomains"/>
    <property type="match status" value="3"/>
</dbReference>
<comment type="subcellular location">
    <subcellularLocation>
        <location evidence="1 9">Cell inner membrane</location>
        <topology evidence="1 9">Multi-pass membrane protein</topology>
    </subcellularLocation>
</comment>
<feature type="transmembrane region" description="Helical" evidence="9">
    <location>
        <begin position="1008"/>
        <end position="1034"/>
    </location>
</feature>
<dbReference type="AlphaFoldDB" id="A0A1A9RIL5"/>
<feature type="transmembrane region" description="Helical" evidence="9">
    <location>
        <begin position="432"/>
        <end position="456"/>
    </location>
</feature>
<keyword evidence="5 9" id="KW-0997">Cell inner membrane</keyword>
<dbReference type="PRINTS" id="PR00702">
    <property type="entry name" value="ACRIFLAVINRP"/>
</dbReference>
<dbReference type="InterPro" id="IPR027463">
    <property type="entry name" value="AcrB_DN_DC_subdom"/>
</dbReference>
<evidence type="ECO:0000256" key="6">
    <source>
        <dbReference type="ARBA" id="ARBA00022692"/>
    </source>
</evidence>
<feature type="transmembrane region" description="Helical" evidence="9">
    <location>
        <begin position="975"/>
        <end position="996"/>
    </location>
</feature>
<evidence type="ECO:0000313" key="10">
    <source>
        <dbReference type="EMBL" id="OAM18165.1"/>
    </source>
</evidence>
<dbReference type="EMBL" id="LXSF01000001">
    <property type="protein sequence ID" value="OAM18165.1"/>
    <property type="molecule type" value="Genomic_DNA"/>
</dbReference>
<evidence type="ECO:0000256" key="9">
    <source>
        <dbReference type="RuleBase" id="RU364070"/>
    </source>
</evidence>
<dbReference type="InterPro" id="IPR004764">
    <property type="entry name" value="MdtF-like"/>
</dbReference>
<protein>
    <recommendedName>
        <fullName evidence="9">Efflux pump membrane transporter</fullName>
    </recommendedName>
</protein>
<feature type="transmembrane region" description="Helical" evidence="9">
    <location>
        <begin position="468"/>
        <end position="495"/>
    </location>
</feature>
<dbReference type="SUPFAM" id="SSF82714">
    <property type="entry name" value="Multidrug efflux transporter AcrB TolC docking domain, DN and DC subdomains"/>
    <property type="match status" value="2"/>
</dbReference>
<dbReference type="GO" id="GO:0015562">
    <property type="term" value="F:efflux transmembrane transporter activity"/>
    <property type="evidence" value="ECO:0007669"/>
    <property type="project" value="InterPro"/>
</dbReference>
<sequence length="1082" mass="116305">MAKFFIDRPVFAWVISIFIILAGVLAIQKLPVSQYPSVAAPTFNLTATYPGASAQVMEDSVLAVIERNMNGVEGLDYMSTSANSSGSGSVTLTFTPDTDEDVAQLEVNNKLNEVLSSLPATVQQYGVNVSKSRSNFLMVVSLSSQTQDLEEMADYAKRNIVPELQRVEGVGAVRLFAAERAMRIWVDPQKLQNFNLSFADVSAAISAQNVQISVGSLGSLPSVQGQTISATITANGQLSTPEEFGNIILRSNTNGANVYLRDVAKIELGSEDYSASTRLNGKPTVGMAVMLSNSGNATATATLVKERMAKLEQYFPGDVTWSAPYDTSTFVEISIEQVVHTLVEAMVLVFIVMFVFLQNIRYTLIPTIVVPISLLGGFAGIYYFGMSINVLTMFAMVLVIGIVVDDAIVVVENVERIMSEEGLPPREATHKAMGQISGAVVGITAVLISVFVPLAMFSGATGKIYQQFAITMVLSIAFSAFLALSLTPALCASLLKPIEKGHHEEKTGFFGWFNRKFTAGNKRYEGWVAALLHRAGRMLIVYLALVAAAGLLYTRIPSSFLPSEDQGNLMVSIQLPAGATKERTDQTLLAVEQIAKGTPGVKDVFTVSGFSFSGSGQNMAMGFVILKNWDDRKGPGEDAASISQKLTGAFMASGMIRDGFAIAVNPPPIRELGNGGLEFYLQDRNSHGHQALVEARNKLIAEMRKNPMFGDTRAAGLEDAPQLKLTIDRAAAAAQGISMASIRSTLSSALGGAYVNDFPNNGRLQKVYVQAVPQARMQAEQILAMTVPNGQGVAVPLSTVVSASWETGMEQSTRFNGYPAMSISGAVKTGFASGDAMAEVERIVSQMDGYSVEWAGESRQQASGSSQRTMLYGFVLLATFLVLAALYESWSIPAAVLLVAPLGFLGVVLGVFGRNLFNGVFGIREVFFNDIYFMVGMITVVGLSAKNAILIIEFAKDLQAQGKNAMESALAAAHLRFRPILMTSFAFILGVVPLYVASGASSASQRAIGTAVFWGMSVGTLLSVFLVPLFYVLVRKLFKPSQHETEMAAAHTNISPEQAELYVSAAEQGLSEEEKRDLHNDQ</sequence>
<feature type="transmembrane region" description="Helical" evidence="9">
    <location>
        <begin position="894"/>
        <end position="912"/>
    </location>
</feature>
<evidence type="ECO:0000256" key="8">
    <source>
        <dbReference type="ARBA" id="ARBA00023136"/>
    </source>
</evidence>
<dbReference type="PANTHER" id="PTHR32063">
    <property type="match status" value="1"/>
</dbReference>
<evidence type="ECO:0000313" key="11">
    <source>
        <dbReference type="Proteomes" id="UP000078003"/>
    </source>
</evidence>
<organism evidence="10 11">
    <name type="scientific">Eikenella corrodens</name>
    <dbReference type="NCBI Taxonomy" id="539"/>
    <lineage>
        <taxon>Bacteria</taxon>
        <taxon>Pseudomonadati</taxon>
        <taxon>Pseudomonadota</taxon>
        <taxon>Betaproteobacteria</taxon>
        <taxon>Neisseriales</taxon>
        <taxon>Neisseriaceae</taxon>
        <taxon>Eikenella</taxon>
    </lineage>
</organism>
<name>A0A1A9RIL5_EIKCO</name>
<feature type="transmembrane region" description="Helical" evidence="9">
    <location>
        <begin position="869"/>
        <end position="887"/>
    </location>
</feature>
<evidence type="ECO:0000256" key="5">
    <source>
        <dbReference type="ARBA" id="ARBA00022519"/>
    </source>
</evidence>
<gene>
    <name evidence="10" type="ORF">A7P85_00295</name>
</gene>
<reference evidence="11" key="1">
    <citation type="submission" date="2016-05" db="EMBL/GenBank/DDBJ databases">
        <title>Draft genome of Corynebacterium afermentans subsp. afermentans LCDC 88199T.</title>
        <authorList>
            <person name="Bernier A.-M."/>
            <person name="Bernard K."/>
        </authorList>
    </citation>
    <scope>NUCLEOTIDE SEQUENCE [LARGE SCALE GENOMIC DNA]</scope>
    <source>
        <strain evidence="11">NML01-0328</strain>
    </source>
</reference>
<dbReference type="Gene3D" id="3.30.70.1320">
    <property type="entry name" value="Multidrug efflux transporter AcrB pore domain like"/>
    <property type="match status" value="1"/>
</dbReference>
<keyword evidence="8 9" id="KW-0472">Membrane</keyword>
<accession>A0A1A9RIL5</accession>
<dbReference type="NCBIfam" id="NF000282">
    <property type="entry name" value="RND_permease_1"/>
    <property type="match status" value="1"/>
</dbReference>
<dbReference type="PANTHER" id="PTHR32063:SF13">
    <property type="entry name" value="MULTIDRUG EFFLUX PUMP SUBUNIT ACRB-RELATED"/>
    <property type="match status" value="1"/>
</dbReference>
<feature type="transmembrane region" description="Helical" evidence="9">
    <location>
        <begin position="539"/>
        <end position="556"/>
    </location>
</feature>
<keyword evidence="6 9" id="KW-0812">Transmembrane</keyword>
<feature type="transmembrane region" description="Helical" evidence="9">
    <location>
        <begin position="338"/>
        <end position="357"/>
    </location>
</feature>
<dbReference type="SUPFAM" id="SSF82866">
    <property type="entry name" value="Multidrug efflux transporter AcrB transmembrane domain"/>
    <property type="match status" value="2"/>
</dbReference>
<dbReference type="Gene3D" id="3.30.70.1430">
    <property type="entry name" value="Multidrug efflux transporter AcrB pore domain"/>
    <property type="match status" value="2"/>
</dbReference>
<dbReference type="Proteomes" id="UP000078003">
    <property type="component" value="Unassembled WGS sequence"/>
</dbReference>